<name>A0A917N6L8_9GAMM</name>
<sequence>MWTFNSTNIGFKGSFCPRLIPLTLPTIKASEIEAISTGRKIVVITDMTWAVEPRGKANDASYY</sequence>
<reference evidence="1" key="2">
    <citation type="submission" date="2020-09" db="EMBL/GenBank/DDBJ databases">
        <authorList>
            <person name="Sun Q."/>
            <person name="Ohkuma M."/>
        </authorList>
    </citation>
    <scope>NUCLEOTIDE SEQUENCE</scope>
    <source>
        <strain evidence="1">JCM 30804</strain>
    </source>
</reference>
<reference evidence="1" key="1">
    <citation type="journal article" date="2014" name="Int. J. Syst. Evol. Microbiol.">
        <title>Complete genome sequence of Corynebacterium casei LMG S-19264T (=DSM 44701T), isolated from a smear-ripened cheese.</title>
        <authorList>
            <consortium name="US DOE Joint Genome Institute (JGI-PGF)"/>
            <person name="Walter F."/>
            <person name="Albersmeier A."/>
            <person name="Kalinowski J."/>
            <person name="Ruckert C."/>
        </authorList>
    </citation>
    <scope>NUCLEOTIDE SEQUENCE</scope>
    <source>
        <strain evidence="1">JCM 30804</strain>
    </source>
</reference>
<gene>
    <name evidence="1" type="ORF">GCM10009332_06230</name>
</gene>
<dbReference type="Proteomes" id="UP000613743">
    <property type="component" value="Unassembled WGS sequence"/>
</dbReference>
<organism evidence="1 2">
    <name type="scientific">Shewanella gelidii</name>
    <dbReference type="NCBI Taxonomy" id="1642821"/>
    <lineage>
        <taxon>Bacteria</taxon>
        <taxon>Pseudomonadati</taxon>
        <taxon>Pseudomonadota</taxon>
        <taxon>Gammaproteobacteria</taxon>
        <taxon>Alteromonadales</taxon>
        <taxon>Shewanellaceae</taxon>
        <taxon>Shewanella</taxon>
    </lineage>
</organism>
<keyword evidence="2" id="KW-1185">Reference proteome</keyword>
<dbReference type="AlphaFoldDB" id="A0A917N6L8"/>
<comment type="caution">
    <text evidence="1">The sequence shown here is derived from an EMBL/GenBank/DDBJ whole genome shotgun (WGS) entry which is preliminary data.</text>
</comment>
<proteinExistence type="predicted"/>
<evidence type="ECO:0000313" key="1">
    <source>
        <dbReference type="EMBL" id="GGI71631.1"/>
    </source>
</evidence>
<evidence type="ECO:0000313" key="2">
    <source>
        <dbReference type="Proteomes" id="UP000613743"/>
    </source>
</evidence>
<protein>
    <submittedName>
        <fullName evidence="1">Uncharacterized protein</fullName>
    </submittedName>
</protein>
<accession>A0A917N6L8</accession>
<dbReference type="EMBL" id="BMPZ01000001">
    <property type="protein sequence ID" value="GGI71631.1"/>
    <property type="molecule type" value="Genomic_DNA"/>
</dbReference>